<reference evidence="1" key="1">
    <citation type="submission" date="2021-01" db="EMBL/GenBank/DDBJ databases">
        <authorList>
            <person name="Corre E."/>
            <person name="Pelletier E."/>
            <person name="Niang G."/>
            <person name="Scheremetjew M."/>
            <person name="Finn R."/>
            <person name="Kale V."/>
            <person name="Holt S."/>
            <person name="Cochrane G."/>
            <person name="Meng A."/>
            <person name="Brown T."/>
            <person name="Cohen L."/>
        </authorList>
    </citation>
    <scope>NUCLEOTIDE SEQUENCE</scope>
    <source>
        <strain evidence="1">CCMP1756</strain>
    </source>
</reference>
<sequence length="125" mass="13964">MPLRACGFHTVLIISNPQIDTAFHGAACLAKHELLCNHSSAVEPCQNDGMLVDIVTRSNNKVPYYERLRDARHCIQLRFDKIESPFGTSSIHNTNDQPMEGQLNTANVRLYASKATSLFLSNMKC</sequence>
<organism evidence="1">
    <name type="scientific">Pelagomonas calceolata</name>
    <dbReference type="NCBI Taxonomy" id="35677"/>
    <lineage>
        <taxon>Eukaryota</taxon>
        <taxon>Sar</taxon>
        <taxon>Stramenopiles</taxon>
        <taxon>Ochrophyta</taxon>
        <taxon>Pelagophyceae</taxon>
        <taxon>Pelagomonadales</taxon>
        <taxon>Pelagomonadaceae</taxon>
        <taxon>Pelagomonas</taxon>
    </lineage>
</organism>
<dbReference type="EMBL" id="HBIW01016378">
    <property type="protein sequence ID" value="CAE0698693.1"/>
    <property type="molecule type" value="Transcribed_RNA"/>
</dbReference>
<name>A0A7S3ZYZ7_9STRA</name>
<proteinExistence type="predicted"/>
<protein>
    <submittedName>
        <fullName evidence="1">Uncharacterized protein</fullName>
    </submittedName>
</protein>
<dbReference type="AlphaFoldDB" id="A0A7S3ZYZ7"/>
<accession>A0A7S3ZYZ7</accession>
<evidence type="ECO:0000313" key="1">
    <source>
        <dbReference type="EMBL" id="CAE0698693.1"/>
    </source>
</evidence>
<gene>
    <name evidence="1" type="ORF">PCAL00307_LOCUS14129</name>
</gene>